<dbReference type="AlphaFoldDB" id="A0AAD5THV6"/>
<sequence length="257" mass="27611">MTLPAFDASAAFHLTASPHPSWQPTQNQPSLPEHGKSVSIDPTQLAKPDCYKFLISAVVPRPIALVSTIDSVTGVVNVAPYSYFNVVCHDPPTLMISVNAGRAGQKDTLRNLMSTPNLVINTFNEWIAESANHTTTPYPAHESELGPSGLTPIPSDLVAPPRIAESAVSFECRVANINMLCNAEGKQTAAVVLCTVVKVHVKEGVYDHEKGVVEMEKYKPLSRLGGVMYGRTVEGFELHRPMTVAQAPEAPTAAASK</sequence>
<proteinExistence type="inferred from homology"/>
<dbReference type="Proteomes" id="UP001212152">
    <property type="component" value="Unassembled WGS sequence"/>
</dbReference>
<feature type="domain" description="Flavin reductase like" evidence="6">
    <location>
        <begin position="56"/>
        <end position="208"/>
    </location>
</feature>
<keyword evidence="3" id="KW-0288">FMN</keyword>
<reference evidence="7" key="1">
    <citation type="submission" date="2020-05" db="EMBL/GenBank/DDBJ databases">
        <title>Phylogenomic resolution of chytrid fungi.</title>
        <authorList>
            <person name="Stajich J.E."/>
            <person name="Amses K."/>
            <person name="Simmons R."/>
            <person name="Seto K."/>
            <person name="Myers J."/>
            <person name="Bonds A."/>
            <person name="Quandt C.A."/>
            <person name="Barry K."/>
            <person name="Liu P."/>
            <person name="Grigoriev I."/>
            <person name="Longcore J.E."/>
            <person name="James T.Y."/>
        </authorList>
    </citation>
    <scope>NUCLEOTIDE SEQUENCE</scope>
    <source>
        <strain evidence="7">JEL0379</strain>
    </source>
</reference>
<feature type="region of interest" description="Disordered" evidence="5">
    <location>
        <begin position="16"/>
        <end position="39"/>
    </location>
</feature>
<keyword evidence="2" id="KW-0285">Flavoprotein</keyword>
<organism evidence="7 8">
    <name type="scientific">Geranomyces variabilis</name>
    <dbReference type="NCBI Taxonomy" id="109894"/>
    <lineage>
        <taxon>Eukaryota</taxon>
        <taxon>Fungi</taxon>
        <taxon>Fungi incertae sedis</taxon>
        <taxon>Chytridiomycota</taxon>
        <taxon>Chytridiomycota incertae sedis</taxon>
        <taxon>Chytridiomycetes</taxon>
        <taxon>Spizellomycetales</taxon>
        <taxon>Powellomycetaceae</taxon>
        <taxon>Geranomyces</taxon>
    </lineage>
</organism>
<dbReference type="InterPro" id="IPR002563">
    <property type="entry name" value="Flavin_Rdtase-like_dom"/>
</dbReference>
<accession>A0AAD5THV6</accession>
<dbReference type="PANTHER" id="PTHR33798:SF5">
    <property type="entry name" value="FLAVIN REDUCTASE LIKE DOMAIN-CONTAINING PROTEIN"/>
    <property type="match status" value="1"/>
</dbReference>
<protein>
    <recommendedName>
        <fullName evidence="6">Flavin reductase like domain-containing protein</fullName>
    </recommendedName>
</protein>
<evidence type="ECO:0000256" key="4">
    <source>
        <dbReference type="ARBA" id="ARBA00038054"/>
    </source>
</evidence>
<evidence type="ECO:0000259" key="6">
    <source>
        <dbReference type="SMART" id="SM00903"/>
    </source>
</evidence>
<dbReference type="GO" id="GO:0010181">
    <property type="term" value="F:FMN binding"/>
    <property type="evidence" value="ECO:0007669"/>
    <property type="project" value="InterPro"/>
</dbReference>
<comment type="caution">
    <text evidence="7">The sequence shown here is derived from an EMBL/GenBank/DDBJ whole genome shotgun (WGS) entry which is preliminary data.</text>
</comment>
<evidence type="ECO:0000256" key="5">
    <source>
        <dbReference type="SAM" id="MobiDB-lite"/>
    </source>
</evidence>
<gene>
    <name evidence="7" type="ORF">HDU87_004675</name>
</gene>
<evidence type="ECO:0000256" key="2">
    <source>
        <dbReference type="ARBA" id="ARBA00022630"/>
    </source>
</evidence>
<dbReference type="EMBL" id="JADGJQ010000036">
    <property type="protein sequence ID" value="KAJ3176960.1"/>
    <property type="molecule type" value="Genomic_DNA"/>
</dbReference>
<dbReference type="Gene3D" id="2.30.110.10">
    <property type="entry name" value="Electron Transport, Fmn-binding Protein, Chain A"/>
    <property type="match status" value="1"/>
</dbReference>
<dbReference type="InterPro" id="IPR012349">
    <property type="entry name" value="Split_barrel_FMN-bd"/>
</dbReference>
<evidence type="ECO:0000256" key="1">
    <source>
        <dbReference type="ARBA" id="ARBA00001917"/>
    </source>
</evidence>
<dbReference type="SMART" id="SM00903">
    <property type="entry name" value="Flavin_Reduct"/>
    <property type="match status" value="1"/>
</dbReference>
<evidence type="ECO:0000313" key="8">
    <source>
        <dbReference type="Proteomes" id="UP001212152"/>
    </source>
</evidence>
<dbReference type="Pfam" id="PF01613">
    <property type="entry name" value="Flavin_Reduct"/>
    <property type="match status" value="1"/>
</dbReference>
<name>A0AAD5THV6_9FUNG</name>
<evidence type="ECO:0000256" key="3">
    <source>
        <dbReference type="ARBA" id="ARBA00022643"/>
    </source>
</evidence>
<dbReference type="PANTHER" id="PTHR33798">
    <property type="entry name" value="FLAVOPROTEIN OXYGENASE"/>
    <property type="match status" value="1"/>
</dbReference>
<comment type="similarity">
    <text evidence="4">Belongs to the flavoredoxin family.</text>
</comment>
<feature type="compositionally biased region" description="Polar residues" evidence="5">
    <location>
        <begin position="18"/>
        <end position="30"/>
    </location>
</feature>
<dbReference type="SUPFAM" id="SSF50475">
    <property type="entry name" value="FMN-binding split barrel"/>
    <property type="match status" value="1"/>
</dbReference>
<comment type="cofactor">
    <cofactor evidence="1">
        <name>FMN</name>
        <dbReference type="ChEBI" id="CHEBI:58210"/>
    </cofactor>
</comment>
<evidence type="ECO:0000313" key="7">
    <source>
        <dbReference type="EMBL" id="KAJ3176960.1"/>
    </source>
</evidence>
<keyword evidence="8" id="KW-1185">Reference proteome</keyword>